<dbReference type="InterPro" id="IPR050612">
    <property type="entry name" value="Prok_Mopterin_Oxidored"/>
</dbReference>
<dbReference type="Proteomes" id="UP000007347">
    <property type="component" value="Chromosome"/>
</dbReference>
<dbReference type="AlphaFoldDB" id="K0NHJ8"/>
<dbReference type="KEGG" id="dto:TOL2_C11750"/>
<dbReference type="Gene3D" id="3.40.228.10">
    <property type="entry name" value="Dimethylsulfoxide Reductase, domain 2"/>
    <property type="match status" value="1"/>
</dbReference>
<dbReference type="GO" id="GO:0046872">
    <property type="term" value="F:metal ion binding"/>
    <property type="evidence" value="ECO:0007669"/>
    <property type="project" value="UniProtKB-KW"/>
</dbReference>
<dbReference type="InterPro" id="IPR009010">
    <property type="entry name" value="Asp_de-COase-like_dom_sf"/>
</dbReference>
<evidence type="ECO:0000259" key="4">
    <source>
        <dbReference type="Pfam" id="PF01568"/>
    </source>
</evidence>
<evidence type="ECO:0000256" key="2">
    <source>
        <dbReference type="ARBA" id="ARBA00022723"/>
    </source>
</evidence>
<dbReference type="InterPro" id="IPR006656">
    <property type="entry name" value="Mopterin_OxRdtase"/>
</dbReference>
<organism evidence="5 6">
    <name type="scientific">Desulfobacula toluolica (strain DSM 7467 / Tol2)</name>
    <dbReference type="NCBI Taxonomy" id="651182"/>
    <lineage>
        <taxon>Bacteria</taxon>
        <taxon>Pseudomonadati</taxon>
        <taxon>Thermodesulfobacteriota</taxon>
        <taxon>Desulfobacteria</taxon>
        <taxon>Desulfobacterales</taxon>
        <taxon>Desulfobacteraceae</taxon>
        <taxon>Desulfobacula</taxon>
    </lineage>
</organism>
<dbReference type="GO" id="GO:0043546">
    <property type="term" value="F:molybdopterin cofactor binding"/>
    <property type="evidence" value="ECO:0007669"/>
    <property type="project" value="InterPro"/>
</dbReference>
<feature type="domain" description="Molybdopterin oxidoreductase" evidence="3">
    <location>
        <begin position="61"/>
        <end position="492"/>
    </location>
</feature>
<dbReference type="Pfam" id="PF01568">
    <property type="entry name" value="Molydop_binding"/>
    <property type="match status" value="1"/>
</dbReference>
<keyword evidence="2" id="KW-0479">Metal-binding</keyword>
<dbReference type="GO" id="GO:0016491">
    <property type="term" value="F:oxidoreductase activity"/>
    <property type="evidence" value="ECO:0007669"/>
    <property type="project" value="InterPro"/>
</dbReference>
<dbReference type="STRING" id="651182.TOL2_C11750"/>
<evidence type="ECO:0000259" key="3">
    <source>
        <dbReference type="Pfam" id="PF00384"/>
    </source>
</evidence>
<dbReference type="Gene3D" id="2.40.40.20">
    <property type="match status" value="1"/>
</dbReference>
<keyword evidence="6" id="KW-1185">Reference proteome</keyword>
<dbReference type="RefSeq" id="WP_014956685.1">
    <property type="nucleotide sequence ID" value="NC_018645.1"/>
</dbReference>
<dbReference type="Gene3D" id="3.40.50.740">
    <property type="match status" value="1"/>
</dbReference>
<protein>
    <submittedName>
        <fullName evidence="5">Mor: molybdopterin oxidoreductase</fullName>
    </submittedName>
</protein>
<evidence type="ECO:0000256" key="1">
    <source>
        <dbReference type="ARBA" id="ARBA00010312"/>
    </source>
</evidence>
<dbReference type="SUPFAM" id="SSF53706">
    <property type="entry name" value="Formate dehydrogenase/DMSO reductase, domains 1-3"/>
    <property type="match status" value="1"/>
</dbReference>
<evidence type="ECO:0000313" key="6">
    <source>
        <dbReference type="Proteomes" id="UP000007347"/>
    </source>
</evidence>
<dbReference type="Gene3D" id="2.20.25.90">
    <property type="entry name" value="ADC-like domains"/>
    <property type="match status" value="1"/>
</dbReference>
<dbReference type="PATRIC" id="fig|651182.5.peg.1419"/>
<dbReference type="SUPFAM" id="SSF50692">
    <property type="entry name" value="ADC-like"/>
    <property type="match status" value="1"/>
</dbReference>
<dbReference type="Pfam" id="PF00384">
    <property type="entry name" value="Molybdopterin"/>
    <property type="match status" value="1"/>
</dbReference>
<evidence type="ECO:0000313" key="5">
    <source>
        <dbReference type="EMBL" id="CCK79338.1"/>
    </source>
</evidence>
<comment type="similarity">
    <text evidence="1">Belongs to the prokaryotic molybdopterin-containing oxidoreductase family.</text>
</comment>
<name>K0NHJ8_DESTT</name>
<dbReference type="InterPro" id="IPR006657">
    <property type="entry name" value="MoPterin_dinucl-bd_dom"/>
</dbReference>
<dbReference type="OrthoDB" id="9810782at2"/>
<proteinExistence type="inferred from homology"/>
<dbReference type="PANTHER" id="PTHR43742">
    <property type="entry name" value="TRIMETHYLAMINE-N-OXIDE REDUCTASE"/>
    <property type="match status" value="1"/>
</dbReference>
<dbReference type="HOGENOM" id="CLU_000422_13_3_7"/>
<sequence length="736" mass="82079">MGRKQEGICGLCFHSPGCGVIVHFDEDDKIDRLTPDPDAPLGSVLCPIADSAKQVVYSEKRIQQPLKRVGPKGTLKFEPISWDEAYDIIVENLNSLKHKYGPETVGFYAGTGSYERSFKDIYQLKGSKIYLASSILFPFGSPNTFGVGAPCYTSLGVLAPQLTMGCLHTDMFSDVDNSDLILVWGTDPSTSTPPEMFGRLITAANEGARIIVIDPRRTNAARLPGSEWLPIRPGSDGALALGLSHILIRDDWVDDVFVEDWTLGYDEFAEYVKEFTPEYVAQLTGIETDRIEQLAEEIADSEGASYVMYTGLEYTKSGVQNLRAVMVLWALAGQFDVEGGRCFARRENLIPMDKSCQIQTPGYEKSIGKGHFPVYSYFCGGEPHANLLPKAILESEPYKIRSLFVLGASILTSWPDPQLWQNAFDELDFMVSIDLQLTRDAAWADIVLPATTAFEQESYCYYGNALRLRKKIIEPVGQSRSCYDILAELANRLEYGHLYPQDSKALLEQIVQGTGHTMEDLEQAPKNTVRGKTQPMVYRKWEKGLLRKDGKPGFETPSGKFEIKSTILEQFGYNGLPKYEESIETPVSNPRMLKRYPLILGTGPFKPDMKSCLRAIPDFMEKYPYPMVQMNPEDAAARNIKTKDPVVIKTARGSVMMRAYLTEDIMEGFVYAPVGGGGPQGTDEWKKANVNILTDLEQFDPISGFPVYKTLLCQVKKKKRQRRGIAVQDPSLGCVG</sequence>
<dbReference type="EMBL" id="FO203503">
    <property type="protein sequence ID" value="CCK79338.1"/>
    <property type="molecule type" value="Genomic_DNA"/>
</dbReference>
<feature type="domain" description="Molybdopterin dinucleotide-binding" evidence="4">
    <location>
        <begin position="611"/>
        <end position="710"/>
    </location>
</feature>
<gene>
    <name evidence="5" type="primary">mor</name>
    <name evidence="5" type="ordered locus">TOL2_C11750</name>
</gene>
<reference evidence="5 6" key="1">
    <citation type="journal article" date="2013" name="Environ. Microbiol.">
        <title>Complete genome, catabolic sub-proteomes and key-metabolites of Desulfobacula toluolica Tol2, a marine, aromatic compound-degrading, sulfate-reducing bacterium.</title>
        <authorList>
            <person name="Wohlbrand L."/>
            <person name="Jacob J.H."/>
            <person name="Kube M."/>
            <person name="Mussmann M."/>
            <person name="Jarling R."/>
            <person name="Beck A."/>
            <person name="Amann R."/>
            <person name="Wilkes H."/>
            <person name="Reinhardt R."/>
            <person name="Rabus R."/>
        </authorList>
    </citation>
    <scope>NUCLEOTIDE SEQUENCE [LARGE SCALE GENOMIC DNA]</scope>
    <source>
        <strain evidence="6">DSM 7467 / Tol2</strain>
    </source>
</reference>
<accession>K0NHJ8</accession>